<feature type="non-terminal residue" evidence="2">
    <location>
        <position position="1"/>
    </location>
</feature>
<proteinExistence type="predicted"/>
<feature type="non-terminal residue" evidence="2">
    <location>
        <position position="87"/>
    </location>
</feature>
<dbReference type="AlphaFoldDB" id="A0AAV0KTF5"/>
<organism evidence="2 3">
    <name type="scientific">Linum tenue</name>
    <dbReference type="NCBI Taxonomy" id="586396"/>
    <lineage>
        <taxon>Eukaryota</taxon>
        <taxon>Viridiplantae</taxon>
        <taxon>Streptophyta</taxon>
        <taxon>Embryophyta</taxon>
        <taxon>Tracheophyta</taxon>
        <taxon>Spermatophyta</taxon>
        <taxon>Magnoliopsida</taxon>
        <taxon>eudicotyledons</taxon>
        <taxon>Gunneridae</taxon>
        <taxon>Pentapetalae</taxon>
        <taxon>rosids</taxon>
        <taxon>fabids</taxon>
        <taxon>Malpighiales</taxon>
        <taxon>Linaceae</taxon>
        <taxon>Linum</taxon>
    </lineage>
</organism>
<gene>
    <name evidence="2" type="ORF">LITE_LOCUS20402</name>
</gene>
<evidence type="ECO:0000313" key="2">
    <source>
        <dbReference type="EMBL" id="CAI0425452.1"/>
    </source>
</evidence>
<feature type="compositionally biased region" description="Acidic residues" evidence="1">
    <location>
        <begin position="46"/>
        <end position="55"/>
    </location>
</feature>
<protein>
    <submittedName>
        <fullName evidence="2">Uncharacterized protein</fullName>
    </submittedName>
</protein>
<evidence type="ECO:0000313" key="3">
    <source>
        <dbReference type="Proteomes" id="UP001154282"/>
    </source>
</evidence>
<comment type="caution">
    <text evidence="2">The sequence shown here is derived from an EMBL/GenBank/DDBJ whole genome shotgun (WGS) entry which is preliminary data.</text>
</comment>
<dbReference type="EMBL" id="CAMGYJ010000005">
    <property type="protein sequence ID" value="CAI0425452.1"/>
    <property type="molecule type" value="Genomic_DNA"/>
</dbReference>
<name>A0AAV0KTF5_9ROSI</name>
<evidence type="ECO:0000256" key="1">
    <source>
        <dbReference type="SAM" id="MobiDB-lite"/>
    </source>
</evidence>
<reference evidence="2" key="1">
    <citation type="submission" date="2022-08" db="EMBL/GenBank/DDBJ databases">
        <authorList>
            <person name="Gutierrez-Valencia J."/>
        </authorList>
    </citation>
    <scope>NUCLEOTIDE SEQUENCE</scope>
</reference>
<feature type="region of interest" description="Disordered" evidence="1">
    <location>
        <begin position="24"/>
        <end position="55"/>
    </location>
</feature>
<keyword evidence="3" id="KW-1185">Reference proteome</keyword>
<sequence length="87" mass="10226">CTRSSEEEEDVEFFRRRVAPELHPSRRSVRSPARPVSRLRRKKFDDDDDDHEEEELTEFSLTDLCLVRRIGDGDIERSPKVQASELP</sequence>
<accession>A0AAV0KTF5</accession>
<dbReference type="Proteomes" id="UP001154282">
    <property type="component" value="Unassembled WGS sequence"/>
</dbReference>